<dbReference type="KEGG" id="syn:sll0994"/>
<keyword evidence="4" id="KW-1185">Reference proteome</keyword>
<feature type="transmembrane region" description="Helical" evidence="1">
    <location>
        <begin position="37"/>
        <end position="55"/>
    </location>
</feature>
<dbReference type="InterPro" id="IPR048376">
    <property type="entry name" value="YqiJ_N"/>
</dbReference>
<sequence length="269" mass="29320">MPSTNFFVPSIQHGYVCQKTIVSIRNTVIMLFHLANLTYWLLLGLGILCLGLMIISGDGDEDLDVEMSLEASSDVDITHLDVELDQGGDMEEGEAVPMALQVLSFFGLGKVPLMILLGIDFSLWGVIGWILNVTVATVTGTMPRELMGWAGIIFLVSLAISLWLGRLASRPIAHLFKTFSQDVSTERVIGCTGTVTSKKLPYLANGTIGQAHVYDNAGNLITISVSLPDWATVIPHHNQEILIIDQSPKGYGYLAIAKDSSDEDKWLKS</sequence>
<dbReference type="PaxDb" id="1148-1652234"/>
<evidence type="ECO:0000256" key="1">
    <source>
        <dbReference type="SAM" id="Phobius"/>
    </source>
</evidence>
<keyword evidence="1" id="KW-0812">Transmembrane</keyword>
<evidence type="ECO:0000313" key="4">
    <source>
        <dbReference type="Proteomes" id="UP000001425"/>
    </source>
</evidence>
<feature type="domain" description="Inner membrane protein YqiJ N-terminal" evidence="2">
    <location>
        <begin position="66"/>
        <end position="148"/>
    </location>
</feature>
<dbReference type="Proteomes" id="UP000001425">
    <property type="component" value="Chromosome"/>
</dbReference>
<feature type="transmembrane region" description="Helical" evidence="1">
    <location>
        <begin position="146"/>
        <end position="165"/>
    </location>
</feature>
<dbReference type="eggNOG" id="ENOG502ZBUS">
    <property type="taxonomic scope" value="Bacteria"/>
</dbReference>
<keyword evidence="1" id="KW-1133">Transmembrane helix</keyword>
<evidence type="ECO:0000259" key="2">
    <source>
        <dbReference type="Pfam" id="PF21001"/>
    </source>
</evidence>
<dbReference type="Pfam" id="PF21001">
    <property type="entry name" value="YqiJ_N"/>
    <property type="match status" value="1"/>
</dbReference>
<keyword evidence="1" id="KW-0472">Membrane</keyword>
<protein>
    <submittedName>
        <fullName evidence="3">Sll0994 protein</fullName>
    </submittedName>
</protein>
<name>P73131_SYNY3</name>
<reference evidence="3 4" key="2">
    <citation type="journal article" date="1996" name="DNA Res.">
        <title>Sequence analysis of the genome of the unicellular cyanobacterium Synechocystis sp. strain PCC6803. II. Sequence determination of the entire genome and assignment of potential protein-coding regions.</title>
        <authorList>
            <person name="Kaneko T."/>
            <person name="Sato S."/>
            <person name="Kotani H."/>
            <person name="Tanaka A."/>
            <person name="Asamizu E."/>
            <person name="Nakamura Y."/>
            <person name="Miyajima N."/>
            <person name="Hirosawa M."/>
            <person name="Sugiura M."/>
            <person name="Sasamoto S."/>
            <person name="Kimura T."/>
            <person name="Hosouchi T."/>
            <person name="Matsuno A."/>
            <person name="Muraki A."/>
            <person name="Nakazaki N."/>
            <person name="Naruo K."/>
            <person name="Okumura S."/>
            <person name="Shimpo S."/>
            <person name="Takeuchi C."/>
            <person name="Wada T."/>
            <person name="Watanabe A."/>
            <person name="Yamada M."/>
            <person name="Yasuda M."/>
            <person name="Tabata S."/>
        </authorList>
    </citation>
    <scope>NUCLEOTIDE SEQUENCE [LARGE SCALE GENOMIC DNA]</scope>
    <source>
        <strain evidence="4">ATCC 27184 / PCC 6803 / Kazusa</strain>
    </source>
</reference>
<reference evidence="3 4" key="1">
    <citation type="journal article" date="1995" name="DNA Res.">
        <title>Sequence analysis of the genome of the unicellular cyanobacterium Synechocystis sp. strain PCC6803. I. Sequence features in the 1 Mb region from map positions 64% to 92% of the genome.</title>
        <authorList>
            <person name="Kaneko T."/>
            <person name="Tanaka A."/>
            <person name="Sato S."/>
            <person name="Kotani H."/>
            <person name="Sazuka T."/>
            <person name="Miyajima N."/>
            <person name="Sugiura M."/>
            <person name="Tabata S."/>
        </authorList>
    </citation>
    <scope>NUCLEOTIDE SEQUENCE [LARGE SCALE GENOMIC DNA]</scope>
    <source>
        <strain evidence="4">ATCC 27184 / PCC 6803 / Kazusa</strain>
    </source>
</reference>
<dbReference type="EnsemblBacteria" id="BAA17157">
    <property type="protein sequence ID" value="BAA17157"/>
    <property type="gene ID" value="BAA17157"/>
</dbReference>
<dbReference type="InParanoid" id="P73131"/>
<evidence type="ECO:0000313" key="3">
    <source>
        <dbReference type="EMBL" id="BAA17157.1"/>
    </source>
</evidence>
<organism evidence="3 4">
    <name type="scientific">Synechocystis sp. (strain ATCC 27184 / PCC 6803 / Kazusa)</name>
    <dbReference type="NCBI Taxonomy" id="1111708"/>
    <lineage>
        <taxon>Bacteria</taxon>
        <taxon>Bacillati</taxon>
        <taxon>Cyanobacteriota</taxon>
        <taxon>Cyanophyceae</taxon>
        <taxon>Synechococcales</taxon>
        <taxon>Merismopediaceae</taxon>
        <taxon>Synechocystis</taxon>
    </lineage>
</organism>
<dbReference type="PIR" id="S75243">
    <property type="entry name" value="S75243"/>
</dbReference>
<accession>P73131</accession>
<feature type="transmembrane region" description="Helical" evidence="1">
    <location>
        <begin position="111"/>
        <end position="131"/>
    </location>
</feature>
<dbReference type="AlphaFoldDB" id="P73131"/>
<gene>
    <name evidence="3" type="ordered locus">sll0994</name>
</gene>
<dbReference type="STRING" id="1148.gene:10498019"/>
<dbReference type="EMBL" id="BA000022">
    <property type="protein sequence ID" value="BAA17157.1"/>
    <property type="molecule type" value="Genomic_DNA"/>
</dbReference>
<proteinExistence type="predicted"/>